<sequence length="61" mass="7195">MAWLPQAMDLLRDQLTDIQVAVSSDYSPLLAEALTHDRMDLAFMRREPDYKLQYRVVDREP</sequence>
<proteinExistence type="predicted"/>
<evidence type="ECO:0000313" key="1">
    <source>
        <dbReference type="EMBL" id="SBS77440.1"/>
    </source>
</evidence>
<dbReference type="EMBL" id="FLQS01000038">
    <property type="protein sequence ID" value="SBS77440.1"/>
    <property type="molecule type" value="Genomic_DNA"/>
</dbReference>
<dbReference type="Gene3D" id="3.40.190.10">
    <property type="entry name" value="Periplasmic binding protein-like II"/>
    <property type="match status" value="1"/>
</dbReference>
<dbReference type="AlphaFoldDB" id="A0A1Y5PJ39"/>
<protein>
    <submittedName>
        <fullName evidence="1">Transcriptional regulator</fullName>
    </submittedName>
</protein>
<organism evidence="1">
    <name type="scientific">uncultured Mycobacterium sp</name>
    <dbReference type="NCBI Taxonomy" id="171292"/>
    <lineage>
        <taxon>Bacteria</taxon>
        <taxon>Bacillati</taxon>
        <taxon>Actinomycetota</taxon>
        <taxon>Actinomycetes</taxon>
        <taxon>Mycobacteriales</taxon>
        <taxon>Mycobacteriaceae</taxon>
        <taxon>Mycobacterium</taxon>
        <taxon>environmental samples</taxon>
    </lineage>
</organism>
<accession>A0A1Y5PJ39</accession>
<reference evidence="1" key="1">
    <citation type="submission" date="2016-03" db="EMBL/GenBank/DDBJ databases">
        <authorList>
            <person name="Ploux O."/>
        </authorList>
    </citation>
    <scope>NUCLEOTIDE SEQUENCE</scope>
    <source>
        <strain evidence="1">UC10</strain>
    </source>
</reference>
<name>A0A1Y5PJ39_9MYCO</name>
<gene>
    <name evidence="1" type="ORF">MHPYR_430029</name>
</gene>